<comment type="caution">
    <text evidence="9">The sequence shown here is derived from an EMBL/GenBank/DDBJ whole genome shotgun (WGS) entry which is preliminary data.</text>
</comment>
<keyword evidence="2 7" id="KW-0349">Heme</keyword>
<dbReference type="InterPro" id="IPR036396">
    <property type="entry name" value="Cyt_P450_sf"/>
</dbReference>
<protein>
    <submittedName>
        <fullName evidence="9">Cytochrome P450</fullName>
    </submittedName>
</protein>
<evidence type="ECO:0000313" key="10">
    <source>
        <dbReference type="Proteomes" id="UP001185737"/>
    </source>
</evidence>
<feature type="region of interest" description="Disordered" evidence="8">
    <location>
        <begin position="1"/>
        <end position="35"/>
    </location>
</feature>
<dbReference type="Proteomes" id="UP001185737">
    <property type="component" value="Unassembled WGS sequence"/>
</dbReference>
<dbReference type="PANTHER" id="PTHR46696">
    <property type="entry name" value="P450, PUTATIVE (EUROFUNG)-RELATED"/>
    <property type="match status" value="1"/>
</dbReference>
<accession>A0ABU4CR70</accession>
<dbReference type="PROSITE" id="PS00086">
    <property type="entry name" value="CYTOCHROME_P450"/>
    <property type="match status" value="1"/>
</dbReference>
<keyword evidence="4 7" id="KW-0560">Oxidoreductase</keyword>
<dbReference type="InterPro" id="IPR017972">
    <property type="entry name" value="Cyt_P450_CS"/>
</dbReference>
<dbReference type="EMBL" id="JAWLKA010000032">
    <property type="protein sequence ID" value="MDV6286085.1"/>
    <property type="molecule type" value="Genomic_DNA"/>
</dbReference>
<evidence type="ECO:0000256" key="6">
    <source>
        <dbReference type="ARBA" id="ARBA00023033"/>
    </source>
</evidence>
<keyword evidence="10" id="KW-1185">Reference proteome</keyword>
<dbReference type="Pfam" id="PF00067">
    <property type="entry name" value="p450"/>
    <property type="match status" value="1"/>
</dbReference>
<evidence type="ECO:0000256" key="2">
    <source>
        <dbReference type="ARBA" id="ARBA00022617"/>
    </source>
</evidence>
<sequence length="432" mass="47509">MTDTAATRPMSCPVTHAPASAGESALPQRGTVDPAEFPGAPEVDWVAPGELATDPYPTYRRLRHEAPVAWVPAVNKYLVTSYHECHEIECDQQTYTADVGGSGATMLRALGGHPMLRKDDPDHASERSTINPTLRPKMVKSVWSEVFTRNARTYLDVLADAGPGAAELNRDYAAPVASQNLIDLLGLPDVDVEDMRRWSHAFIAGTGNLLDDPDIWVRCEQARTEVDALLDALIPFYDKHPNESMTSALVGSGLPRQAVAANVKLTITGGMNEPQHMITNMVWALSRHPDQQRRVSVDRSLWPAVFDETARWLSPIGMYPRQTTRPVVLGGVRLPAGAAIGVVVGSANRDERYFDADPAVFDISRPRRPHLAFGSGVHLCAGHWAAKSAVGEIAVPLLYERFPTLRVDTTRETRWDGWVFRGLTDLPVTWNN</sequence>
<keyword evidence="6 7" id="KW-0503">Monooxygenase</keyword>
<dbReference type="Gene3D" id="1.10.630.10">
    <property type="entry name" value="Cytochrome P450"/>
    <property type="match status" value="1"/>
</dbReference>
<evidence type="ECO:0000256" key="5">
    <source>
        <dbReference type="ARBA" id="ARBA00023004"/>
    </source>
</evidence>
<evidence type="ECO:0000256" key="8">
    <source>
        <dbReference type="SAM" id="MobiDB-lite"/>
    </source>
</evidence>
<evidence type="ECO:0000313" key="9">
    <source>
        <dbReference type="EMBL" id="MDV6286085.1"/>
    </source>
</evidence>
<evidence type="ECO:0000256" key="1">
    <source>
        <dbReference type="ARBA" id="ARBA00010617"/>
    </source>
</evidence>
<proteinExistence type="inferred from homology"/>
<dbReference type="InterPro" id="IPR002397">
    <property type="entry name" value="Cyt_P450_B"/>
</dbReference>
<reference evidence="9 10" key="1">
    <citation type="submission" date="2023-10" db="EMBL/GenBank/DDBJ databases">
        <title>Development of a sustainable strategy for remediation of hydrocarbon-contaminated territories based on the waste exchange concept.</title>
        <authorList>
            <person name="Krivoruchko A."/>
        </authorList>
    </citation>
    <scope>NUCLEOTIDE SEQUENCE [LARGE SCALE GENOMIC DNA]</scope>
    <source>
        <strain evidence="9 10">IEGM 60</strain>
    </source>
</reference>
<organism evidence="9 10">
    <name type="scientific">Rhodococcus jostii</name>
    <dbReference type="NCBI Taxonomy" id="132919"/>
    <lineage>
        <taxon>Bacteria</taxon>
        <taxon>Bacillati</taxon>
        <taxon>Actinomycetota</taxon>
        <taxon>Actinomycetes</taxon>
        <taxon>Mycobacteriales</taxon>
        <taxon>Nocardiaceae</taxon>
        <taxon>Rhodococcus</taxon>
    </lineage>
</organism>
<name>A0ABU4CR70_RHOJO</name>
<keyword evidence="3 7" id="KW-0479">Metal-binding</keyword>
<keyword evidence="5 7" id="KW-0408">Iron</keyword>
<evidence type="ECO:0000256" key="3">
    <source>
        <dbReference type="ARBA" id="ARBA00022723"/>
    </source>
</evidence>
<dbReference type="SUPFAM" id="SSF48264">
    <property type="entry name" value="Cytochrome P450"/>
    <property type="match status" value="1"/>
</dbReference>
<dbReference type="PRINTS" id="PR00359">
    <property type="entry name" value="BP450"/>
</dbReference>
<dbReference type="InterPro" id="IPR001128">
    <property type="entry name" value="Cyt_P450"/>
</dbReference>
<evidence type="ECO:0000256" key="4">
    <source>
        <dbReference type="ARBA" id="ARBA00023002"/>
    </source>
</evidence>
<evidence type="ECO:0000256" key="7">
    <source>
        <dbReference type="RuleBase" id="RU000461"/>
    </source>
</evidence>
<comment type="similarity">
    <text evidence="1 7">Belongs to the cytochrome P450 family.</text>
</comment>
<gene>
    <name evidence="9" type="ORF">R3Q59_37005</name>
</gene>
<dbReference type="RefSeq" id="WP_317571314.1">
    <property type="nucleotide sequence ID" value="NZ_JAWLKA010000032.1"/>
</dbReference>
<dbReference type="PANTHER" id="PTHR46696:SF1">
    <property type="entry name" value="CYTOCHROME P450 YJIB-RELATED"/>
    <property type="match status" value="1"/>
</dbReference>